<dbReference type="GeneID" id="136080594"/>
<reference evidence="2" key="1">
    <citation type="submission" date="2025-08" db="UniProtKB">
        <authorList>
            <consortium name="RefSeq"/>
        </authorList>
    </citation>
    <scope>IDENTIFICATION</scope>
</reference>
<evidence type="ECO:0000313" key="1">
    <source>
        <dbReference type="Proteomes" id="UP001652625"/>
    </source>
</evidence>
<gene>
    <name evidence="2" type="primary">LOC136080594</name>
</gene>
<protein>
    <submittedName>
        <fullName evidence="2">Uncharacterized protein LOC136080594 isoform X3</fullName>
    </submittedName>
</protein>
<dbReference type="RefSeq" id="XP_065653512.1">
    <property type="nucleotide sequence ID" value="XM_065797440.1"/>
</dbReference>
<keyword evidence="1" id="KW-1185">Reference proteome</keyword>
<sequence length="165" mass="18157">MVKAVLVKYLGERKIVIANNSSIIDFLNNVSKKFASTSGNICGITWNGCNVDEDTFLAILNKQNLEVEALSLPVSKLYSSSFCQMSSCSPAEYCSKHSSNPPLLTYDETPTSHQQSSDQSNLESAADVSEPVFIQEALAQKHAFSVNYLIHFQSTILYCSSGFRL</sequence>
<name>A0ABM4BWA5_HYDVU</name>
<evidence type="ECO:0000313" key="2">
    <source>
        <dbReference type="RefSeq" id="XP_065653512.1"/>
    </source>
</evidence>
<proteinExistence type="predicted"/>
<organism evidence="1 2">
    <name type="scientific">Hydra vulgaris</name>
    <name type="common">Hydra</name>
    <name type="synonym">Hydra attenuata</name>
    <dbReference type="NCBI Taxonomy" id="6087"/>
    <lineage>
        <taxon>Eukaryota</taxon>
        <taxon>Metazoa</taxon>
        <taxon>Cnidaria</taxon>
        <taxon>Hydrozoa</taxon>
        <taxon>Hydroidolina</taxon>
        <taxon>Anthoathecata</taxon>
        <taxon>Aplanulata</taxon>
        <taxon>Hydridae</taxon>
        <taxon>Hydra</taxon>
    </lineage>
</organism>
<accession>A0ABM4BWA5</accession>
<dbReference type="Proteomes" id="UP001652625">
    <property type="component" value="Chromosome 05"/>
</dbReference>